<name>A0A816S1P8_9BILA</name>
<proteinExistence type="predicted"/>
<dbReference type="InterPro" id="IPR044822">
    <property type="entry name" value="Myb_DNA-bind_4"/>
</dbReference>
<dbReference type="GO" id="GO:0016604">
    <property type="term" value="C:nuclear body"/>
    <property type="evidence" value="ECO:0007669"/>
    <property type="project" value="TreeGrafter"/>
</dbReference>
<keyword evidence="1" id="KW-1133">Transmembrane helix</keyword>
<dbReference type="EMBL" id="CAJNRF010016771">
    <property type="protein sequence ID" value="CAF2211450.1"/>
    <property type="molecule type" value="Genomic_DNA"/>
</dbReference>
<dbReference type="Gene3D" id="1.10.10.60">
    <property type="entry name" value="Homeodomain-like"/>
    <property type="match status" value="1"/>
</dbReference>
<dbReference type="AlphaFoldDB" id="A0A816S1P8"/>
<feature type="transmembrane region" description="Helical" evidence="1">
    <location>
        <begin position="67"/>
        <end position="84"/>
    </location>
</feature>
<dbReference type="GO" id="GO:0045893">
    <property type="term" value="P:positive regulation of DNA-templated transcription"/>
    <property type="evidence" value="ECO:0007669"/>
    <property type="project" value="TreeGrafter"/>
</dbReference>
<gene>
    <name evidence="4" type="ORF">WKI299_LOCUS35025</name>
    <name evidence="3" type="ORF">XDN619_LOCUS14316</name>
</gene>
<evidence type="ECO:0000313" key="3">
    <source>
        <dbReference type="EMBL" id="CAF2079489.1"/>
    </source>
</evidence>
<dbReference type="EMBL" id="CAJNRG010005633">
    <property type="protein sequence ID" value="CAF2079489.1"/>
    <property type="molecule type" value="Genomic_DNA"/>
</dbReference>
<dbReference type="InterPro" id="IPR026095">
    <property type="entry name" value="Myb/SANT-like_DNA-bd_dom_prot"/>
</dbReference>
<dbReference type="Pfam" id="PF13837">
    <property type="entry name" value="Myb_DNA-bind_4"/>
    <property type="match status" value="1"/>
</dbReference>
<protein>
    <recommendedName>
        <fullName evidence="2">Myb/SANT-like DNA-binding domain-containing protein</fullName>
    </recommendedName>
</protein>
<comment type="caution">
    <text evidence="3">The sequence shown here is derived from an EMBL/GenBank/DDBJ whole genome shotgun (WGS) entry which is preliminary data.</text>
</comment>
<dbReference type="PANTHER" id="PTHR22666:SF3">
    <property type="entry name" value="MYB_SANT-LIKE DNA-BINDING DOMAIN-CONTAINING PROTEIN 1"/>
    <property type="match status" value="1"/>
</dbReference>
<dbReference type="PANTHER" id="PTHR22666">
    <property type="entry name" value="MYB_SANT-LIKE DNA-BINDING DOMAIN-CONTAINING PROTEIN 1"/>
    <property type="match status" value="1"/>
</dbReference>
<evidence type="ECO:0000313" key="5">
    <source>
        <dbReference type="Proteomes" id="UP000663887"/>
    </source>
</evidence>
<evidence type="ECO:0000256" key="1">
    <source>
        <dbReference type="SAM" id="Phobius"/>
    </source>
</evidence>
<keyword evidence="1" id="KW-0812">Transmembrane</keyword>
<organism evidence="3 5">
    <name type="scientific">Rotaria magnacalcarata</name>
    <dbReference type="NCBI Taxonomy" id="392030"/>
    <lineage>
        <taxon>Eukaryota</taxon>
        <taxon>Metazoa</taxon>
        <taxon>Spiralia</taxon>
        <taxon>Gnathifera</taxon>
        <taxon>Rotifera</taxon>
        <taxon>Eurotatoria</taxon>
        <taxon>Bdelloidea</taxon>
        <taxon>Philodinida</taxon>
        <taxon>Philodinidae</taxon>
        <taxon>Rotaria</taxon>
    </lineage>
</organism>
<reference evidence="3" key="1">
    <citation type="submission" date="2021-02" db="EMBL/GenBank/DDBJ databases">
        <authorList>
            <person name="Nowell W R."/>
        </authorList>
    </citation>
    <scope>NUCLEOTIDE SEQUENCE</scope>
</reference>
<accession>A0A816S1P8</accession>
<sequence length="375" mass="42554">MQAFVYDENILTENENNINVHANDQQSHSHKDDTFQEKEHVVLTGDDFERSKGKFIFRMRRQQQMNFLLYIYTIIIVKNGWLLLSPPNKHLGESIRKLLLFTMKPQYVRFVMSPNNNVQFNVQPQNSHYLKLNSVHKVLHQSNVVSSLQILNGINPPATATLPTRLIINSSPKTFTLSSPITPQTINKSTAGITILEQVPNSSSVVDIPIARSTTAESPLSAETLMSPVTTMTKSKSTAANKNTKNELVYLESTPRATKKTDKKIKHLETTPKAAKRSRNWSEGETLSFIRIWSDFQLQLNKGGQRNTSIYNQMAKELNSIFKDRQLSGADVKCKISNLTIEYRKKKKEQGKTGGSPSSWSYFDAIDKILGEFEF</sequence>
<dbReference type="Proteomes" id="UP000663887">
    <property type="component" value="Unassembled WGS sequence"/>
</dbReference>
<feature type="domain" description="Myb/SANT-like DNA-binding" evidence="2">
    <location>
        <begin position="279"/>
        <end position="369"/>
    </location>
</feature>
<keyword evidence="1" id="KW-0472">Membrane</keyword>
<evidence type="ECO:0000313" key="4">
    <source>
        <dbReference type="EMBL" id="CAF2211450.1"/>
    </source>
</evidence>
<dbReference type="Proteomes" id="UP000663856">
    <property type="component" value="Unassembled WGS sequence"/>
</dbReference>
<evidence type="ECO:0000259" key="2">
    <source>
        <dbReference type="Pfam" id="PF13837"/>
    </source>
</evidence>